<dbReference type="PANTHER" id="PTHR42850">
    <property type="entry name" value="METALLOPHOSPHOESTERASE"/>
    <property type="match status" value="1"/>
</dbReference>
<organism evidence="3 4">
    <name type="scientific">Vitreoscilla stercoraria</name>
    <dbReference type="NCBI Taxonomy" id="61"/>
    <lineage>
        <taxon>Bacteria</taxon>
        <taxon>Pseudomonadati</taxon>
        <taxon>Pseudomonadota</taxon>
        <taxon>Betaproteobacteria</taxon>
        <taxon>Neisseriales</taxon>
        <taxon>Neisseriaceae</taxon>
        <taxon>Vitreoscilla</taxon>
    </lineage>
</organism>
<dbReference type="Proteomes" id="UP000832034">
    <property type="component" value="Chromosome"/>
</dbReference>
<dbReference type="PANTHER" id="PTHR42850:SF2">
    <property type="entry name" value="BLL5683 PROTEIN"/>
    <property type="match status" value="1"/>
</dbReference>
<evidence type="ECO:0000259" key="2">
    <source>
        <dbReference type="Pfam" id="PF12850"/>
    </source>
</evidence>
<dbReference type="InterPro" id="IPR011152">
    <property type="entry name" value="Pesterase_MJ0912"/>
</dbReference>
<proteinExistence type="inferred from homology"/>
<dbReference type="InterPro" id="IPR050126">
    <property type="entry name" value="Ap4A_hydrolase"/>
</dbReference>
<evidence type="ECO:0000256" key="1">
    <source>
        <dbReference type="ARBA" id="ARBA00008950"/>
    </source>
</evidence>
<evidence type="ECO:0000313" key="3">
    <source>
        <dbReference type="EMBL" id="UOO91882.1"/>
    </source>
</evidence>
<dbReference type="InterPro" id="IPR029052">
    <property type="entry name" value="Metallo-depent_PP-like"/>
</dbReference>
<keyword evidence="4" id="KW-1185">Reference proteome</keyword>
<dbReference type="Pfam" id="PF12850">
    <property type="entry name" value="Metallophos_2"/>
    <property type="match status" value="1"/>
</dbReference>
<gene>
    <name evidence="3" type="ORF">LVJ81_09585</name>
</gene>
<accession>A0ABY4E7Z0</accession>
<dbReference type="EMBL" id="CP091512">
    <property type="protein sequence ID" value="UOO91882.1"/>
    <property type="molecule type" value="Genomic_DNA"/>
</dbReference>
<feature type="domain" description="Calcineurin-like phosphoesterase" evidence="2">
    <location>
        <begin position="1"/>
        <end position="182"/>
    </location>
</feature>
<dbReference type="PIRSF" id="PIRSF000883">
    <property type="entry name" value="Pesterase_MJ0912"/>
    <property type="match status" value="1"/>
</dbReference>
<dbReference type="RefSeq" id="WP_019957377.1">
    <property type="nucleotide sequence ID" value="NZ_CP091512.1"/>
</dbReference>
<evidence type="ECO:0000313" key="4">
    <source>
        <dbReference type="Proteomes" id="UP000832034"/>
    </source>
</evidence>
<sequence length="252" mass="27863">MRYAVISDIHANVWALEAVLQDLAKHGVDAIVQLGDVLYGPLAPQATFECLQAASVPVWQIKGNQDDEILQAMDSPTLSATMAFVLQELSPQAIAWLRALPNTCSPQAELFACHGTPLGNTEYWLEDVSSGQPRLATDQTLLQRLACRTEAVLLCGHSHIPRHVRLNNGQTIINPGSVGLPAYEDALPWPHQMQTFRPDAAYGILEHQAHGVWQWQQYWCAYHHAEAAAQAQGLHRFDWAYALQSGRVLSSV</sequence>
<protein>
    <submittedName>
        <fullName evidence="3">Metallophosphatase family protein</fullName>
    </submittedName>
</protein>
<dbReference type="Gene3D" id="3.60.21.10">
    <property type="match status" value="1"/>
</dbReference>
<dbReference type="InterPro" id="IPR024654">
    <property type="entry name" value="Calcineurin-like_PHP_lpxH"/>
</dbReference>
<comment type="similarity">
    <text evidence="1">Belongs to the metallophosphoesterase superfamily. YfcE family.</text>
</comment>
<name>A0ABY4E7Z0_VITST</name>
<reference evidence="3" key="1">
    <citation type="submission" date="2021-12" db="EMBL/GenBank/DDBJ databases">
        <authorList>
            <person name="Veyrier F.J."/>
        </authorList>
    </citation>
    <scope>NUCLEOTIDE SEQUENCE</scope>
    <source>
        <strain evidence="3">SAG 1488-6</strain>
    </source>
</reference>
<dbReference type="SUPFAM" id="SSF56300">
    <property type="entry name" value="Metallo-dependent phosphatases"/>
    <property type="match status" value="1"/>
</dbReference>
<reference evidence="3" key="2">
    <citation type="journal article" date="2022" name="Res Sq">
        <title>Evolution of multicellular longitudinally dividing oral cavity symbionts (Neisseriaceae).</title>
        <authorList>
            <person name="Nyongesa S."/>
            <person name="Weber P."/>
            <person name="Bernet E."/>
            <person name="Pullido F."/>
            <person name="Nieckarz M."/>
            <person name="Delaby M."/>
            <person name="Nieves C."/>
            <person name="Viehboeck T."/>
            <person name="Krause N."/>
            <person name="Rivera-Millot A."/>
            <person name="Nakamura A."/>
            <person name="Vischer N."/>
            <person name="VanNieuwenhze M."/>
            <person name="Brun Y."/>
            <person name="Cava F."/>
            <person name="Bulgheresi S."/>
            <person name="Veyrier F."/>
        </authorList>
    </citation>
    <scope>NUCLEOTIDE SEQUENCE</scope>
    <source>
        <strain evidence="3">SAG 1488-6</strain>
    </source>
</reference>